<reference evidence="1 2" key="1">
    <citation type="submission" date="2022-12" db="EMBL/GenBank/DDBJ databases">
        <title>Chromosome-scale assembly of the Ensete ventricosum genome.</title>
        <authorList>
            <person name="Dussert Y."/>
            <person name="Stocks J."/>
            <person name="Wendawek A."/>
            <person name="Woldeyes F."/>
            <person name="Nichols R.A."/>
            <person name="Borrell J.S."/>
        </authorList>
    </citation>
    <scope>NUCLEOTIDE SEQUENCE [LARGE SCALE GENOMIC DNA]</scope>
    <source>
        <strain evidence="2">cv. Maze</strain>
        <tissue evidence="1">Seeds</tissue>
    </source>
</reference>
<comment type="caution">
    <text evidence="1">The sequence shown here is derived from an EMBL/GenBank/DDBJ whole genome shotgun (WGS) entry which is preliminary data.</text>
</comment>
<gene>
    <name evidence="1" type="ORF">OPV22_025183</name>
</gene>
<name>A0AAV8QGX6_ENSVE</name>
<dbReference type="Proteomes" id="UP001222027">
    <property type="component" value="Unassembled WGS sequence"/>
</dbReference>
<accession>A0AAV8QGX6</accession>
<proteinExistence type="predicted"/>
<keyword evidence="2" id="KW-1185">Reference proteome</keyword>
<dbReference type="AlphaFoldDB" id="A0AAV8QGX6"/>
<protein>
    <submittedName>
        <fullName evidence="1">Uncharacterized protein</fullName>
    </submittedName>
</protein>
<evidence type="ECO:0000313" key="2">
    <source>
        <dbReference type="Proteomes" id="UP001222027"/>
    </source>
</evidence>
<evidence type="ECO:0000313" key="1">
    <source>
        <dbReference type="EMBL" id="KAJ8470840.1"/>
    </source>
</evidence>
<sequence length="77" mass="8580">MSAYASVVLASACGALLASKSVSLRNKGRQNGLEQRSRWLRLSKIEALDLFAEQHRRLRFQPPSAALGRYMTGFDII</sequence>
<organism evidence="1 2">
    <name type="scientific">Ensete ventricosum</name>
    <name type="common">Abyssinian banana</name>
    <name type="synonym">Musa ensete</name>
    <dbReference type="NCBI Taxonomy" id="4639"/>
    <lineage>
        <taxon>Eukaryota</taxon>
        <taxon>Viridiplantae</taxon>
        <taxon>Streptophyta</taxon>
        <taxon>Embryophyta</taxon>
        <taxon>Tracheophyta</taxon>
        <taxon>Spermatophyta</taxon>
        <taxon>Magnoliopsida</taxon>
        <taxon>Liliopsida</taxon>
        <taxon>Zingiberales</taxon>
        <taxon>Musaceae</taxon>
        <taxon>Ensete</taxon>
    </lineage>
</organism>
<dbReference type="EMBL" id="JAQQAF010000007">
    <property type="protein sequence ID" value="KAJ8470840.1"/>
    <property type="molecule type" value="Genomic_DNA"/>
</dbReference>